<dbReference type="GO" id="GO:0008137">
    <property type="term" value="F:NADH dehydrogenase (ubiquinone) activity"/>
    <property type="evidence" value="ECO:0007669"/>
    <property type="project" value="InterPro"/>
</dbReference>
<evidence type="ECO:0000256" key="4">
    <source>
        <dbReference type="ARBA" id="ARBA00022692"/>
    </source>
</evidence>
<organism evidence="9 10">
    <name type="scientific">Flexivirga aerilata</name>
    <dbReference type="NCBI Taxonomy" id="1656889"/>
    <lineage>
        <taxon>Bacteria</taxon>
        <taxon>Bacillati</taxon>
        <taxon>Actinomycetota</taxon>
        <taxon>Actinomycetes</taxon>
        <taxon>Micrococcales</taxon>
        <taxon>Dermacoccaceae</taxon>
        <taxon>Flexivirga</taxon>
    </lineage>
</organism>
<dbReference type="PANTHER" id="PTHR11058:SF9">
    <property type="entry name" value="NADH-UBIQUINONE OXIDOREDUCTASE CHAIN 3"/>
    <property type="match status" value="1"/>
</dbReference>
<comment type="subcellular location">
    <subcellularLocation>
        <location evidence="7">Cell membrane</location>
        <topology evidence="7">Multi-pass membrane protein</topology>
    </subcellularLocation>
    <subcellularLocation>
        <location evidence="1">Membrane</location>
    </subcellularLocation>
</comment>
<dbReference type="GO" id="GO:0048038">
    <property type="term" value="F:quinone binding"/>
    <property type="evidence" value="ECO:0007669"/>
    <property type="project" value="UniProtKB-KW"/>
</dbReference>
<reference evidence="9 10" key="1">
    <citation type="submission" date="2020-05" db="EMBL/GenBank/DDBJ databases">
        <title>Flexivirga sp. ID2601S isolated from air conditioner.</title>
        <authorList>
            <person name="Kim D.H."/>
        </authorList>
    </citation>
    <scope>NUCLEOTIDE SEQUENCE [LARGE SCALE GENOMIC DNA]</scope>
    <source>
        <strain evidence="9 10">ID2601S</strain>
    </source>
</reference>
<dbReference type="EMBL" id="JABENB010000003">
    <property type="protein sequence ID" value="NNG40720.1"/>
    <property type="molecule type" value="Genomic_DNA"/>
</dbReference>
<dbReference type="RefSeq" id="WP_171157420.1">
    <property type="nucleotide sequence ID" value="NZ_JABENB010000003.1"/>
</dbReference>
<evidence type="ECO:0000256" key="1">
    <source>
        <dbReference type="ARBA" id="ARBA00004370"/>
    </source>
</evidence>
<feature type="transmembrane region" description="Helical" evidence="8">
    <location>
        <begin position="89"/>
        <end position="108"/>
    </location>
</feature>
<comment type="function">
    <text evidence="7">NDH-1 shuttles electrons from NADH, via FMN and iron-sulfur (Fe-S) centers, to quinones in the respiratory chain.</text>
</comment>
<comment type="similarity">
    <text evidence="2 7">Belongs to the complex I subunit 3 family.</text>
</comment>
<keyword evidence="7" id="KW-0520">NAD</keyword>
<dbReference type="Pfam" id="PF00507">
    <property type="entry name" value="Oxidored_q4"/>
    <property type="match status" value="1"/>
</dbReference>
<keyword evidence="6 8" id="KW-0472">Membrane</keyword>
<sequence>MGDFVSILAALGLVLLAAVVVLVAHRLLTVGTTSEPVAPYLSGARPTEHALSRYHVRWYTLTLLFLAFDVEMLFMYAWALVVAEMGAGAVVEMFVFLGLLMAGVVYAWREGALRWV</sequence>
<comment type="catalytic activity">
    <reaction evidence="7">
        <text>a quinone + NADH + 5 H(+)(in) = a quinol + NAD(+) + 4 H(+)(out)</text>
        <dbReference type="Rhea" id="RHEA:57888"/>
        <dbReference type="ChEBI" id="CHEBI:15378"/>
        <dbReference type="ChEBI" id="CHEBI:24646"/>
        <dbReference type="ChEBI" id="CHEBI:57540"/>
        <dbReference type="ChEBI" id="CHEBI:57945"/>
        <dbReference type="ChEBI" id="CHEBI:132124"/>
    </reaction>
</comment>
<keyword evidence="10" id="KW-1185">Reference proteome</keyword>
<dbReference type="GO" id="GO:0030964">
    <property type="term" value="C:NADH dehydrogenase complex"/>
    <property type="evidence" value="ECO:0007669"/>
    <property type="project" value="TreeGrafter"/>
</dbReference>
<evidence type="ECO:0000256" key="5">
    <source>
        <dbReference type="ARBA" id="ARBA00022989"/>
    </source>
</evidence>
<dbReference type="EC" id="7.1.1.-" evidence="7"/>
<proteinExistence type="inferred from homology"/>
<dbReference type="InterPro" id="IPR000440">
    <property type="entry name" value="NADH_UbQ/plastoQ_OxRdtase_su3"/>
</dbReference>
<accession>A0A849AR13</accession>
<evidence type="ECO:0000313" key="9">
    <source>
        <dbReference type="EMBL" id="NNG40720.1"/>
    </source>
</evidence>
<evidence type="ECO:0000256" key="7">
    <source>
        <dbReference type="RuleBase" id="RU003639"/>
    </source>
</evidence>
<dbReference type="AlphaFoldDB" id="A0A849AR13"/>
<keyword evidence="5 8" id="KW-1133">Transmembrane helix</keyword>
<comment type="caution">
    <text evidence="9">The sequence shown here is derived from an EMBL/GenBank/DDBJ whole genome shotgun (WGS) entry which is preliminary data.</text>
</comment>
<evidence type="ECO:0000256" key="8">
    <source>
        <dbReference type="SAM" id="Phobius"/>
    </source>
</evidence>
<evidence type="ECO:0000256" key="3">
    <source>
        <dbReference type="ARBA" id="ARBA00022448"/>
    </source>
</evidence>
<evidence type="ECO:0000313" key="10">
    <source>
        <dbReference type="Proteomes" id="UP000557772"/>
    </source>
</evidence>
<protein>
    <recommendedName>
        <fullName evidence="7">NADH-quinone oxidoreductase subunit</fullName>
        <ecNumber evidence="7">7.1.1.-</ecNumber>
    </recommendedName>
</protein>
<keyword evidence="4 7" id="KW-0812">Transmembrane</keyword>
<gene>
    <name evidence="9" type="ORF">HJ588_15755</name>
</gene>
<evidence type="ECO:0000256" key="6">
    <source>
        <dbReference type="ARBA" id="ARBA00023136"/>
    </source>
</evidence>
<feature type="transmembrane region" description="Helical" evidence="8">
    <location>
        <begin position="58"/>
        <end position="82"/>
    </location>
</feature>
<evidence type="ECO:0000256" key="2">
    <source>
        <dbReference type="ARBA" id="ARBA00008472"/>
    </source>
</evidence>
<dbReference type="Gene3D" id="1.20.58.1610">
    <property type="entry name" value="NADH:ubiquinone/plastoquinone oxidoreductase, chain 3"/>
    <property type="match status" value="1"/>
</dbReference>
<name>A0A849AR13_9MICO</name>
<dbReference type="Proteomes" id="UP000557772">
    <property type="component" value="Unassembled WGS sequence"/>
</dbReference>
<keyword evidence="7" id="KW-0874">Quinone</keyword>
<dbReference type="InterPro" id="IPR038430">
    <property type="entry name" value="NDAH_ubi_oxred_su3_sf"/>
</dbReference>
<dbReference type="PANTHER" id="PTHR11058">
    <property type="entry name" value="NADH-UBIQUINONE OXIDOREDUCTASE CHAIN 3"/>
    <property type="match status" value="1"/>
</dbReference>
<keyword evidence="3" id="KW-0813">Transport</keyword>
<dbReference type="GO" id="GO:0005886">
    <property type="term" value="C:plasma membrane"/>
    <property type="evidence" value="ECO:0007669"/>
    <property type="project" value="UniProtKB-SubCell"/>
</dbReference>